<name>A0A5A5RG85_MICAE</name>
<dbReference type="EMBL" id="BHVO01000088">
    <property type="protein sequence ID" value="GCA72187.1"/>
    <property type="molecule type" value="Genomic_DNA"/>
</dbReference>
<evidence type="ECO:0000313" key="2">
    <source>
        <dbReference type="Proteomes" id="UP000323569"/>
    </source>
</evidence>
<proteinExistence type="predicted"/>
<organism evidence="1 2">
    <name type="scientific">Microcystis aeruginosa NIES-2519</name>
    <dbReference type="NCBI Taxonomy" id="2303981"/>
    <lineage>
        <taxon>Bacteria</taxon>
        <taxon>Bacillati</taxon>
        <taxon>Cyanobacteriota</taxon>
        <taxon>Cyanophyceae</taxon>
        <taxon>Oscillatoriophycideae</taxon>
        <taxon>Chroococcales</taxon>
        <taxon>Microcystaceae</taxon>
        <taxon>Microcystis</taxon>
    </lineage>
</organism>
<dbReference type="AlphaFoldDB" id="A0A5A5RG85"/>
<dbReference type="Proteomes" id="UP000323569">
    <property type="component" value="Unassembled WGS sequence"/>
</dbReference>
<accession>A0A5A5RG85</accession>
<protein>
    <submittedName>
        <fullName evidence="1">Uncharacterized protein</fullName>
    </submittedName>
</protein>
<evidence type="ECO:0000313" key="1">
    <source>
        <dbReference type="EMBL" id="GCA72187.1"/>
    </source>
</evidence>
<reference evidence="1 2" key="1">
    <citation type="submission" date="2018-09" db="EMBL/GenBank/DDBJ databases">
        <title>Evolutionary history of phycoerythrin pigmentation in the water bloom-forming cyanobacterium Microcystis aeruginosa.</title>
        <authorList>
            <person name="Tanabe Y."/>
            <person name="Tanabe Y."/>
            <person name="Yamaguchi H."/>
        </authorList>
    </citation>
    <scope>NUCLEOTIDE SEQUENCE [LARGE SCALE GENOMIC DNA]</scope>
    <source>
        <strain evidence="1 2">NIES-2519</strain>
    </source>
</reference>
<sequence>MRESEQLSKIIMLFKVQNAISTYNNITATMVWAHCVRPKCPIDISTKLRCTPDAADKWPSYPKSVY</sequence>
<gene>
    <name evidence="1" type="ORF">MiYa_03737</name>
</gene>
<comment type="caution">
    <text evidence="1">The sequence shown here is derived from an EMBL/GenBank/DDBJ whole genome shotgun (WGS) entry which is preliminary data.</text>
</comment>